<keyword evidence="3" id="KW-1185">Reference proteome</keyword>
<dbReference type="AlphaFoldDB" id="A0A5R9FU78"/>
<dbReference type="Proteomes" id="UP000305906">
    <property type="component" value="Unassembled WGS sequence"/>
</dbReference>
<dbReference type="RefSeq" id="WP_138046066.1">
    <property type="nucleotide sequence ID" value="NZ_VBZC01000017.1"/>
</dbReference>
<organism evidence="2 3">
    <name type="scientific">Streptomyces montanus</name>
    <dbReference type="NCBI Taxonomy" id="2580423"/>
    <lineage>
        <taxon>Bacteria</taxon>
        <taxon>Bacillati</taxon>
        <taxon>Actinomycetota</taxon>
        <taxon>Actinomycetes</taxon>
        <taxon>Kitasatosporales</taxon>
        <taxon>Streptomycetaceae</taxon>
        <taxon>Streptomyces</taxon>
    </lineage>
</organism>
<protein>
    <submittedName>
        <fullName evidence="2">Uncharacterized protein</fullName>
    </submittedName>
</protein>
<evidence type="ECO:0000313" key="2">
    <source>
        <dbReference type="EMBL" id="TLS44908.1"/>
    </source>
</evidence>
<feature type="compositionally biased region" description="Low complexity" evidence="1">
    <location>
        <begin position="109"/>
        <end position="136"/>
    </location>
</feature>
<name>A0A5R9FU78_9ACTN</name>
<reference evidence="2 3" key="1">
    <citation type="submission" date="2019-05" db="EMBL/GenBank/DDBJ databases">
        <title>Streptomyces sp. NEAU-C151, a novel actinomycete isolated from soil.</title>
        <authorList>
            <person name="Han L."/>
            <person name="Jiang H."/>
        </authorList>
    </citation>
    <scope>NUCLEOTIDE SEQUENCE [LARGE SCALE GENOMIC DNA]</scope>
    <source>
        <strain evidence="2 3">NEAU-C151</strain>
    </source>
</reference>
<accession>A0A5R9FU78</accession>
<evidence type="ECO:0000313" key="3">
    <source>
        <dbReference type="Proteomes" id="UP000305906"/>
    </source>
</evidence>
<evidence type="ECO:0000256" key="1">
    <source>
        <dbReference type="SAM" id="MobiDB-lite"/>
    </source>
</evidence>
<sequence>MSTTTARSIVREIVTRSYRRYTPTNGRAPEGTEYGVDGWLFNLPGETLNGRRFLQRTYAAYQVTRNAELVWMVREVGGERRQVGSHSTTRKGALALAVGAVAHEREKAAAAPETDAPATCDQGTRARGAAGRTAAEGGERSQVSATMTERLERMRAGQLAGLPTVAEIRMTYPLAGGGATLRLMTAEGSTTERHMIPLTERGAAGRENDPAGIYLDAITDGANTEGLKIAAGWHLMRLGFNYARGAAWAPYTGSASSEAQWKEWAPMLPEGHRWPHTVRVAITATAEHLAYIDRAYGPVPELPDLPAGVSAHPSGPRSWQICYANRRFWQLSYRPRMGGDVWTLYADPARTKSLARAASPGELLATIPARDAEAQARATAGKRY</sequence>
<gene>
    <name evidence="2" type="ORF">FE633_17325</name>
</gene>
<dbReference type="EMBL" id="VBZC01000017">
    <property type="protein sequence ID" value="TLS44908.1"/>
    <property type="molecule type" value="Genomic_DNA"/>
</dbReference>
<feature type="region of interest" description="Disordered" evidence="1">
    <location>
        <begin position="106"/>
        <end position="144"/>
    </location>
</feature>
<comment type="caution">
    <text evidence="2">The sequence shown here is derived from an EMBL/GenBank/DDBJ whole genome shotgun (WGS) entry which is preliminary data.</text>
</comment>
<proteinExistence type="predicted"/>